<dbReference type="Proteomes" id="UP000078090">
    <property type="component" value="Unassembled WGS sequence"/>
</dbReference>
<evidence type="ECO:0000313" key="2">
    <source>
        <dbReference type="EMBL" id="OAI08266.1"/>
    </source>
</evidence>
<evidence type="ECO:0000256" key="1">
    <source>
        <dbReference type="SAM" id="MobiDB-lite"/>
    </source>
</evidence>
<comment type="caution">
    <text evidence="2">The sequence shown here is derived from an EMBL/GenBank/DDBJ whole genome shotgun (WGS) entry which is preliminary data.</text>
</comment>
<proteinExistence type="predicted"/>
<sequence>MPHETQVILDRVVLVKVDANIYGARKKLKKEDLVLADGSKLPPEDLASLGSKRLLDPDKLTVFNRLKKEAERICLRVGTRFLGGFAVPVESAAGITAELERIALDFAAAKTEFIAGYDAAVNDWVVRHPEFAGIIEQAVDSVEFVSTRLSFDFLVVSVGLPESLPPADVARLESKIGSLSEQMFYEISVEANQLIEQSLLGKEQVTRNALRPIRRMRDKLDGLGFLDHRVAPVVSTIDDLLARIPNKGAIEGSILQEILATAMLLSDPDKTRRHGEGLLAAQPPVIEETEEVIEHEEPELSAVPTPVIAETASDTPDFTDLFDGIFDDELEPESASDDWAFEVFLDKNQTKLDTNSDADESNPSEHSAEPATVTAGDDEEADDSDQDYWF</sequence>
<dbReference type="InterPro" id="IPR021496">
    <property type="entry name" value="DUF3150"/>
</dbReference>
<reference evidence="2 3" key="1">
    <citation type="submission" date="2016-03" db="EMBL/GenBank/DDBJ databases">
        <authorList>
            <person name="Ploux O."/>
        </authorList>
    </citation>
    <scope>NUCLEOTIDE SEQUENCE [LARGE SCALE GENOMIC DNA]</scope>
    <source>
        <strain evidence="2 3">R-45363</strain>
    </source>
</reference>
<evidence type="ECO:0000313" key="3">
    <source>
        <dbReference type="Proteomes" id="UP000078090"/>
    </source>
</evidence>
<dbReference type="AlphaFoldDB" id="A0A177MR37"/>
<dbReference type="RefSeq" id="WP_064007196.1">
    <property type="nucleotide sequence ID" value="NZ_LUUG01000046.1"/>
</dbReference>
<evidence type="ECO:0008006" key="4">
    <source>
        <dbReference type="Google" id="ProtNLM"/>
    </source>
</evidence>
<feature type="region of interest" description="Disordered" evidence="1">
    <location>
        <begin position="351"/>
        <end position="390"/>
    </location>
</feature>
<dbReference type="Pfam" id="PF11348">
    <property type="entry name" value="DUF3150"/>
    <property type="match status" value="1"/>
</dbReference>
<dbReference type="EMBL" id="LUUG01000046">
    <property type="protein sequence ID" value="OAI08266.1"/>
    <property type="molecule type" value="Genomic_DNA"/>
</dbReference>
<protein>
    <recommendedName>
        <fullName evidence="4">DUF3150 domain-containing protein</fullName>
    </recommendedName>
</protein>
<dbReference type="OrthoDB" id="8900573at2"/>
<accession>A0A177MR37</accession>
<organism evidence="2 3">
    <name type="scientific">Methylomonas methanica</name>
    <dbReference type="NCBI Taxonomy" id="421"/>
    <lineage>
        <taxon>Bacteria</taxon>
        <taxon>Pseudomonadati</taxon>
        <taxon>Pseudomonadota</taxon>
        <taxon>Gammaproteobacteria</taxon>
        <taxon>Methylococcales</taxon>
        <taxon>Methylococcaceae</taxon>
        <taxon>Methylomonas</taxon>
    </lineage>
</organism>
<feature type="compositionally biased region" description="Acidic residues" evidence="1">
    <location>
        <begin position="376"/>
        <end position="390"/>
    </location>
</feature>
<gene>
    <name evidence="2" type="ORF">A1332_08000</name>
</gene>
<name>A0A177MR37_METMH</name>